<gene>
    <name evidence="3" type="ORF">CAMP_LOCUS5657</name>
</gene>
<organism evidence="3 4">
    <name type="scientific">Caenorhabditis angaria</name>
    <dbReference type="NCBI Taxonomy" id="860376"/>
    <lineage>
        <taxon>Eukaryota</taxon>
        <taxon>Metazoa</taxon>
        <taxon>Ecdysozoa</taxon>
        <taxon>Nematoda</taxon>
        <taxon>Chromadorea</taxon>
        <taxon>Rhabditida</taxon>
        <taxon>Rhabditina</taxon>
        <taxon>Rhabditomorpha</taxon>
        <taxon>Rhabditoidea</taxon>
        <taxon>Rhabditidae</taxon>
        <taxon>Peloderinae</taxon>
        <taxon>Caenorhabditis</taxon>
    </lineage>
</organism>
<dbReference type="InterPro" id="IPR000718">
    <property type="entry name" value="Peptidase_M13"/>
</dbReference>
<proteinExistence type="predicted"/>
<reference evidence="3" key="1">
    <citation type="submission" date="2022-11" db="EMBL/GenBank/DDBJ databases">
        <authorList>
            <person name="Kikuchi T."/>
        </authorList>
    </citation>
    <scope>NUCLEOTIDE SEQUENCE</scope>
    <source>
        <strain evidence="3">PS1010</strain>
    </source>
</reference>
<evidence type="ECO:0000259" key="2">
    <source>
        <dbReference type="Pfam" id="PF01431"/>
    </source>
</evidence>
<comment type="caution">
    <text evidence="3">The sequence shown here is derived from an EMBL/GenBank/DDBJ whole genome shotgun (WGS) entry which is preliminary data.</text>
</comment>
<dbReference type="Pfam" id="PF01431">
    <property type="entry name" value="Peptidase_M13"/>
    <property type="match status" value="1"/>
</dbReference>
<evidence type="ECO:0000256" key="1">
    <source>
        <dbReference type="SAM" id="MobiDB-lite"/>
    </source>
</evidence>
<dbReference type="OrthoDB" id="5866043at2759"/>
<evidence type="ECO:0000313" key="3">
    <source>
        <dbReference type="EMBL" id="CAI5443020.1"/>
    </source>
</evidence>
<feature type="region of interest" description="Disordered" evidence="1">
    <location>
        <begin position="412"/>
        <end position="473"/>
    </location>
</feature>
<name>A0A9P1N035_9PELO</name>
<feature type="domain" description="Peptidase M13 C-terminal" evidence="2">
    <location>
        <begin position="243"/>
        <end position="409"/>
    </location>
</feature>
<dbReference type="InterPro" id="IPR018497">
    <property type="entry name" value="Peptidase_M13_C"/>
</dbReference>
<dbReference type="AlphaFoldDB" id="A0A9P1N035"/>
<protein>
    <recommendedName>
        <fullName evidence="2">Peptidase M13 C-terminal domain-containing protein</fullName>
    </recommendedName>
</protein>
<dbReference type="GO" id="GO:0004222">
    <property type="term" value="F:metalloendopeptidase activity"/>
    <property type="evidence" value="ECO:0007669"/>
    <property type="project" value="InterPro"/>
</dbReference>
<dbReference type="PROSITE" id="PS51885">
    <property type="entry name" value="NEPRILYSIN"/>
    <property type="match status" value="1"/>
</dbReference>
<dbReference type="PANTHER" id="PTHR11733:SF233">
    <property type="entry name" value="PEPTIDASE M13 C-TERMINAL DOMAIN-CONTAINING PROTEIN"/>
    <property type="match status" value="1"/>
</dbReference>
<dbReference type="SUPFAM" id="SSF55486">
    <property type="entry name" value="Metalloproteases ('zincins'), catalytic domain"/>
    <property type="match status" value="1"/>
</dbReference>
<feature type="compositionally biased region" description="Acidic residues" evidence="1">
    <location>
        <begin position="425"/>
        <end position="434"/>
    </location>
</feature>
<dbReference type="EMBL" id="CANHGI010000002">
    <property type="protein sequence ID" value="CAI5443020.1"/>
    <property type="molecule type" value="Genomic_DNA"/>
</dbReference>
<dbReference type="Proteomes" id="UP001152747">
    <property type="component" value="Unassembled WGS sequence"/>
</dbReference>
<accession>A0A9P1N035</accession>
<feature type="compositionally biased region" description="Basic residues" evidence="1">
    <location>
        <begin position="441"/>
        <end position="455"/>
    </location>
</feature>
<sequence>MTSIVTFATATPQPTSKITFQKSKKLSKKPDGTLISMEILRCNRKTLKFFQKLVGDQRGRYNCRQIFEKVRKLENTLKSEAYLLTKIARQTLVYDEISFVDKIARDLFAKIIAEMRKLIKSTKWITSKKVTKHYLKALEDIKLFTFHNFKRLAADIMDSFGKYKEECYQMLYRVKDQEALCKIYAIHYANAPLNQSKIVLDTFTNSEIIEILAFPQTVFNAQDKNIMLGNSFLILSNSKYASSFYGSIGYTLAHELMHTFVFDEHDKKAKLYKYWSDDTECIQAQSRKTCKTFRTAACDPTRTHHATFEEDGADYFGYHLIHKLFQTSNIERKRKIDSIDSLNKDQLFFYGAAALFCDTKAFTNRHHADQMHTNEYQRINSLASQIEGFASAFQCKLTDRMVRNRAETCDIYGGTASNKSPSDGSDIDADYENDREEKSKEKKRKTKTHHKKSKENHRSVNVDYDHSDYDFRPPGYYVVEEIDYSDLE</sequence>
<dbReference type="InterPro" id="IPR024079">
    <property type="entry name" value="MetalloPept_cat_dom_sf"/>
</dbReference>
<dbReference type="GO" id="GO:0016485">
    <property type="term" value="P:protein processing"/>
    <property type="evidence" value="ECO:0007669"/>
    <property type="project" value="TreeGrafter"/>
</dbReference>
<keyword evidence="4" id="KW-1185">Reference proteome</keyword>
<feature type="compositionally biased region" description="Basic and acidic residues" evidence="1">
    <location>
        <begin position="456"/>
        <end position="471"/>
    </location>
</feature>
<dbReference type="Gene3D" id="3.40.390.10">
    <property type="entry name" value="Collagenase (Catalytic Domain)"/>
    <property type="match status" value="1"/>
</dbReference>
<evidence type="ECO:0000313" key="4">
    <source>
        <dbReference type="Proteomes" id="UP001152747"/>
    </source>
</evidence>
<dbReference type="GO" id="GO:0005886">
    <property type="term" value="C:plasma membrane"/>
    <property type="evidence" value="ECO:0007669"/>
    <property type="project" value="TreeGrafter"/>
</dbReference>
<dbReference type="PANTHER" id="PTHR11733">
    <property type="entry name" value="ZINC METALLOPROTEASE FAMILY M13 NEPRILYSIN-RELATED"/>
    <property type="match status" value="1"/>
</dbReference>